<reference evidence="1 2" key="1">
    <citation type="submission" date="2019-11" db="EMBL/GenBank/DDBJ databases">
        <title>Streptomyces typhae sp. nov., a novel endophytic actinomycete isolated from the root of cattail pollen (Typha angustifolia L.).</title>
        <authorList>
            <person name="Peng C."/>
        </authorList>
    </citation>
    <scope>NUCLEOTIDE SEQUENCE [LARGE SCALE GENOMIC DNA]</scope>
    <source>
        <strain evidence="2">p1417</strain>
    </source>
</reference>
<evidence type="ECO:0000313" key="2">
    <source>
        <dbReference type="Proteomes" id="UP000483802"/>
    </source>
</evidence>
<evidence type="ECO:0000313" key="1">
    <source>
        <dbReference type="EMBL" id="MVO84152.1"/>
    </source>
</evidence>
<comment type="caution">
    <text evidence="1">The sequence shown here is derived from an EMBL/GenBank/DDBJ whole genome shotgun (WGS) entry which is preliminary data.</text>
</comment>
<dbReference type="RefSeq" id="WP_157164414.1">
    <property type="nucleotide sequence ID" value="NZ_WPNZ01000002.1"/>
</dbReference>
<organism evidence="1 2">
    <name type="scientific">Streptomyces typhae</name>
    <dbReference type="NCBI Taxonomy" id="2681492"/>
    <lineage>
        <taxon>Bacteria</taxon>
        <taxon>Bacillati</taxon>
        <taxon>Actinomycetota</taxon>
        <taxon>Actinomycetes</taxon>
        <taxon>Kitasatosporales</taxon>
        <taxon>Streptomycetaceae</taxon>
        <taxon>Streptomyces</taxon>
    </lineage>
</organism>
<protein>
    <submittedName>
        <fullName evidence="1">Uncharacterized protein</fullName>
    </submittedName>
</protein>
<dbReference type="AlphaFoldDB" id="A0A6L6WPK3"/>
<sequence>MYPALFTTPGVRQFAEEIDAERQRQLTKFGEQHHPDIEPRDIPVVTHHYYASRADIWKQVNAERATPSTGGRCAACPGSASGPHTHTAWDGVLLEEVYEALAESEPAKLRAELVQVAAVCAAWIADIDSRTAAEEQPAAGQVSAPLPPELVSAILRDPDSPYYPSQITVVCDHCGAEDTSDYMVREDMTPTERLGVARKHLVTKGWEHDAKVGDDFCPVHASTSAAECAACRTAFDPADSRHDGRARYGLTDHCRRCVDRCHEGGAEHVCLICDPARYGGQGS</sequence>
<keyword evidence="2" id="KW-1185">Reference proteome</keyword>
<dbReference type="Proteomes" id="UP000483802">
    <property type="component" value="Unassembled WGS sequence"/>
</dbReference>
<dbReference type="EMBL" id="WPNZ01000002">
    <property type="protein sequence ID" value="MVO84152.1"/>
    <property type="molecule type" value="Genomic_DNA"/>
</dbReference>
<name>A0A6L6WPK3_9ACTN</name>
<accession>A0A6L6WPK3</accession>
<proteinExistence type="predicted"/>
<gene>
    <name evidence="1" type="ORF">GPA10_05045</name>
</gene>